<evidence type="ECO:0000256" key="2">
    <source>
        <dbReference type="ARBA" id="ARBA00009347"/>
    </source>
</evidence>
<name>A0ABX5KIF4_9BURK</name>
<keyword evidence="5" id="KW-0560">Oxidoreductase</keyword>
<feature type="domain" description="Acyl-CoA dehydrogenase/oxidase N-terminal" evidence="7">
    <location>
        <begin position="6"/>
        <end position="117"/>
    </location>
</feature>
<reference evidence="8 9" key="1">
    <citation type="submission" date="2018-05" db="EMBL/GenBank/DDBJ databases">
        <title>Genomic Encyclopedia of Type Strains, Phase IV (KMG-V): Genome sequencing to study the core and pangenomes of soil and plant-associated prokaryotes.</title>
        <authorList>
            <person name="Whitman W."/>
        </authorList>
    </citation>
    <scope>NUCLEOTIDE SEQUENCE [LARGE SCALE GENOMIC DNA]</scope>
    <source>
        <strain evidence="8 9">SCZa-39</strain>
    </source>
</reference>
<evidence type="ECO:0000256" key="3">
    <source>
        <dbReference type="ARBA" id="ARBA00022630"/>
    </source>
</evidence>
<protein>
    <submittedName>
        <fullName evidence="8">Alkylation response protein AidB-like acyl-CoA dehydrogenase</fullName>
    </submittedName>
</protein>
<dbReference type="Pfam" id="PF02771">
    <property type="entry name" value="Acyl-CoA_dh_N"/>
    <property type="match status" value="1"/>
</dbReference>
<evidence type="ECO:0000256" key="4">
    <source>
        <dbReference type="ARBA" id="ARBA00022827"/>
    </source>
</evidence>
<dbReference type="SUPFAM" id="SSF47203">
    <property type="entry name" value="Acyl-CoA dehydrogenase C-terminal domain-like"/>
    <property type="match status" value="1"/>
</dbReference>
<comment type="similarity">
    <text evidence="2">Belongs to the acyl-CoA dehydrogenase family.</text>
</comment>
<evidence type="ECO:0000259" key="6">
    <source>
        <dbReference type="Pfam" id="PF00441"/>
    </source>
</evidence>
<dbReference type="InterPro" id="IPR036250">
    <property type="entry name" value="AcylCo_DH-like_C"/>
</dbReference>
<keyword evidence="9" id="KW-1185">Reference proteome</keyword>
<dbReference type="InterPro" id="IPR046373">
    <property type="entry name" value="Acyl-CoA_Oxase/DH_mid-dom_sf"/>
</dbReference>
<evidence type="ECO:0000259" key="7">
    <source>
        <dbReference type="Pfam" id="PF02771"/>
    </source>
</evidence>
<dbReference type="Gene3D" id="1.10.540.10">
    <property type="entry name" value="Acyl-CoA dehydrogenase/oxidase, N-terminal domain"/>
    <property type="match status" value="1"/>
</dbReference>
<dbReference type="InterPro" id="IPR009075">
    <property type="entry name" value="AcylCo_DH/oxidase_C"/>
</dbReference>
<dbReference type="InterPro" id="IPR037069">
    <property type="entry name" value="AcylCoA_DH/ox_N_sf"/>
</dbReference>
<dbReference type="InterPro" id="IPR009100">
    <property type="entry name" value="AcylCoA_DH/oxidase_NM_dom_sf"/>
</dbReference>
<dbReference type="Pfam" id="PF00441">
    <property type="entry name" value="Acyl-CoA_dh_1"/>
    <property type="match status" value="1"/>
</dbReference>
<evidence type="ECO:0000313" key="9">
    <source>
        <dbReference type="Proteomes" id="UP000245712"/>
    </source>
</evidence>
<dbReference type="Gene3D" id="2.40.110.10">
    <property type="entry name" value="Butyryl-CoA Dehydrogenase, subunit A, domain 2"/>
    <property type="match status" value="1"/>
</dbReference>
<dbReference type="PANTHER" id="PTHR43884">
    <property type="entry name" value="ACYL-COA DEHYDROGENASE"/>
    <property type="match status" value="1"/>
</dbReference>
<evidence type="ECO:0000313" key="8">
    <source>
        <dbReference type="EMBL" id="PVX81213.1"/>
    </source>
</evidence>
<keyword evidence="3" id="KW-0285">Flavoprotein</keyword>
<proteinExistence type="inferred from homology"/>
<evidence type="ECO:0000256" key="1">
    <source>
        <dbReference type="ARBA" id="ARBA00001974"/>
    </source>
</evidence>
<feature type="domain" description="Acyl-CoA dehydrogenase/oxidase C-terminal" evidence="6">
    <location>
        <begin position="227"/>
        <end position="355"/>
    </location>
</feature>
<dbReference type="InterPro" id="IPR013786">
    <property type="entry name" value="AcylCoA_DH/ox_N"/>
</dbReference>
<dbReference type="EMBL" id="QEOB01000011">
    <property type="protein sequence ID" value="PVX81213.1"/>
    <property type="molecule type" value="Genomic_DNA"/>
</dbReference>
<keyword evidence="4" id="KW-0274">FAD</keyword>
<accession>A0ABX5KIF4</accession>
<dbReference type="RefSeq" id="WP_116612269.1">
    <property type="nucleotide sequence ID" value="NZ_QEOB01000011.1"/>
</dbReference>
<comment type="cofactor">
    <cofactor evidence="1">
        <name>FAD</name>
        <dbReference type="ChEBI" id="CHEBI:57692"/>
    </cofactor>
</comment>
<dbReference type="SUPFAM" id="SSF56645">
    <property type="entry name" value="Acyl-CoA dehydrogenase NM domain-like"/>
    <property type="match status" value="1"/>
</dbReference>
<dbReference type="PANTHER" id="PTHR43884:SF20">
    <property type="entry name" value="ACYL-COA DEHYDROGENASE FADE28"/>
    <property type="match status" value="1"/>
</dbReference>
<comment type="caution">
    <text evidence="8">The sequence shown here is derived from an EMBL/GenBank/DDBJ whole genome shotgun (WGS) entry which is preliminary data.</text>
</comment>
<dbReference type="Proteomes" id="UP000245712">
    <property type="component" value="Unassembled WGS sequence"/>
</dbReference>
<organism evidence="8 9">
    <name type="scientific">Paraburkholderia unamae</name>
    <dbReference type="NCBI Taxonomy" id="219649"/>
    <lineage>
        <taxon>Bacteria</taxon>
        <taxon>Pseudomonadati</taxon>
        <taxon>Pseudomonadota</taxon>
        <taxon>Betaproteobacteria</taxon>
        <taxon>Burkholderiales</taxon>
        <taxon>Burkholderiaceae</taxon>
        <taxon>Paraburkholderia</taxon>
    </lineage>
</organism>
<gene>
    <name evidence="8" type="ORF">C7402_111115</name>
</gene>
<evidence type="ECO:0000256" key="5">
    <source>
        <dbReference type="ARBA" id="ARBA00023002"/>
    </source>
</evidence>
<sequence>MDFSLSEDQHAFAQTAQTLFADYGDDEQLRAFDLGDEPFMRELWAQCTAMGLTTMVVPEEAGGLGLGITELTAVLEQQGRALALVPLWEQQLSLAAIARFGDAQAHEQWLAEAVSGEKLVTVSLEGSVFGRACLEAGRDGDAWRLDGLAPAVPLGAQASRALLVAQREGVRRLVLVDLADAAISITPGVSQHHLAVADLKFEGVRVDESAWLDEAALAWFEPRAIACLAALQSGVCARQLERAVDYVGERRQFDRVIGTFQLVAGQMADGHIAVEALRTSLAQLVYRLDAGQGALPQGWATRWLACEAGHRVGHMAQHVHGGIGVDITFPIHRFLYWSRVLGLALGGAEHNLAKLGDWLANHDTLGWKYDHAEDQTV</sequence>
<dbReference type="Gene3D" id="1.20.140.10">
    <property type="entry name" value="Butyryl-CoA Dehydrogenase, subunit A, domain 3"/>
    <property type="match status" value="1"/>
</dbReference>